<dbReference type="InterPro" id="IPR036922">
    <property type="entry name" value="Rieske_2Fe-2S_sf"/>
</dbReference>
<dbReference type="RefSeq" id="WP_003926399.1">
    <property type="nucleotide sequence ID" value="NZ_BCTB01000018.1"/>
</dbReference>
<accession>A0A100XF50</accession>
<comment type="subunit">
    <text evidence="18">Homotrimer. The two-component system 3-ketosteroid-9-alpha-monooxygenase is composed of an oxygenase component KshA and a reductase component KshB.</text>
</comment>
<keyword evidence="9" id="KW-0560">Oxidoreductase</keyword>
<sequence>MIAGFPHTRVPTGWYQIGWSFEFPVGEARPLRYFGADLVAYRGHSGNVVVLNAHCLHMGAHLGHGGVVVDDEIECPFHGWRWDAEGRNTHIPDGSPPKRGQHTMRCWSVAENCGVVLMWYDADGGKPTWEVPQLIEDPDRYYPIDRASRYWSVRVHPQMVSENAIDSAHFTYVHRAGSNPVILDIDDRGPILHVSQEMEFGSRKKSTWLTPDGPVKGSLEIDLFGLGLSHTRFAGADEAYTLVGVTPIDGETSAYRMTNWALRNTDGDEPDELARRRIEEQFRQAERDFVIWENMIYIDKPPLMRSETRAYRAFHTWAERFYTGSGADARAADVRAGKR</sequence>
<dbReference type="GO" id="GO:0051537">
    <property type="term" value="F:2 iron, 2 sulfur cluster binding"/>
    <property type="evidence" value="ECO:0007669"/>
    <property type="project" value="UniProtKB-KW"/>
</dbReference>
<evidence type="ECO:0000256" key="7">
    <source>
        <dbReference type="ARBA" id="ARBA00022963"/>
    </source>
</evidence>
<proteinExistence type="inferred from homology"/>
<dbReference type="Pfam" id="PF19298">
    <property type="entry name" value="KshA_C"/>
    <property type="match status" value="1"/>
</dbReference>
<keyword evidence="8" id="KW-1133">Transmembrane helix</keyword>
<dbReference type="InterPro" id="IPR017941">
    <property type="entry name" value="Rieske_2Fe-2S"/>
</dbReference>
<dbReference type="OrthoDB" id="5243643at2"/>
<evidence type="ECO:0000256" key="14">
    <source>
        <dbReference type="ARBA" id="ARBA00025712"/>
    </source>
</evidence>
<keyword evidence="7" id="KW-0442">Lipid degradation</keyword>
<comment type="pathway">
    <text evidence="3">Hormone biosynthesis.</text>
</comment>
<dbReference type="GO" id="GO:0170056">
    <property type="term" value="F:cholesterol 7-desaturase [NAD(P)H] activity"/>
    <property type="evidence" value="ECO:0007669"/>
    <property type="project" value="UniProtKB-EC"/>
</dbReference>
<evidence type="ECO:0000313" key="22">
    <source>
        <dbReference type="EMBL" id="GAT15502.1"/>
    </source>
</evidence>
<evidence type="ECO:0000256" key="16">
    <source>
        <dbReference type="ARBA" id="ARBA00026095"/>
    </source>
</evidence>
<dbReference type="GO" id="GO:0005737">
    <property type="term" value="C:cytoplasm"/>
    <property type="evidence" value="ECO:0007669"/>
    <property type="project" value="TreeGrafter"/>
</dbReference>
<protein>
    <recommendedName>
        <fullName evidence="16">cholesterol 7-desaturase</fullName>
        <ecNumber evidence="16">1.14.19.21</ecNumber>
    </recommendedName>
    <alternativeName>
        <fullName evidence="17">Rieske-type oxygenase</fullName>
    </alternativeName>
</protein>
<dbReference type="SUPFAM" id="SSF50022">
    <property type="entry name" value="ISP domain"/>
    <property type="match status" value="1"/>
</dbReference>
<evidence type="ECO:0000313" key="23">
    <source>
        <dbReference type="Proteomes" id="UP000069654"/>
    </source>
</evidence>
<evidence type="ECO:0000256" key="20">
    <source>
        <dbReference type="ARBA" id="ARBA00049548"/>
    </source>
</evidence>
<keyword evidence="13" id="KW-0753">Steroid metabolism</keyword>
<evidence type="ECO:0000256" key="12">
    <source>
        <dbReference type="ARBA" id="ARBA00023136"/>
    </source>
</evidence>
<feature type="domain" description="Rieske" evidence="21">
    <location>
        <begin position="14"/>
        <end position="118"/>
    </location>
</feature>
<reference evidence="22 23" key="1">
    <citation type="journal article" date="2016" name="Genome Announc.">
        <title>Draft Genome Sequences of Five Rapidly Growing Mycobacterium Species, M. thermoresistibile, M. fortuitum subsp. acetamidolyticum, M. canariasense, M. brisbanense, and M. novocastrense.</title>
        <authorList>
            <person name="Katahira K."/>
            <person name="Ogura Y."/>
            <person name="Gotoh Y."/>
            <person name="Hayashi T."/>
        </authorList>
    </citation>
    <scope>NUCLEOTIDE SEQUENCE [LARGE SCALE GENOMIC DNA]</scope>
    <source>
        <strain evidence="22 23">JCM6362</strain>
    </source>
</reference>
<dbReference type="InterPro" id="IPR045605">
    <property type="entry name" value="KshA-like_C"/>
</dbReference>
<dbReference type="GO" id="GO:0016042">
    <property type="term" value="P:lipid catabolic process"/>
    <property type="evidence" value="ECO:0007669"/>
    <property type="project" value="UniProtKB-KW"/>
</dbReference>
<evidence type="ECO:0000256" key="15">
    <source>
        <dbReference type="ARBA" id="ARBA00025729"/>
    </source>
</evidence>
<dbReference type="PROSITE" id="PS51296">
    <property type="entry name" value="RIESKE"/>
    <property type="match status" value="1"/>
</dbReference>
<dbReference type="Proteomes" id="UP000069654">
    <property type="component" value="Unassembled WGS sequence"/>
</dbReference>
<dbReference type="EC" id="1.14.19.21" evidence="16"/>
<keyword evidence="4" id="KW-0812">Transmembrane</keyword>
<dbReference type="Gene3D" id="3.90.380.10">
    <property type="entry name" value="Naphthalene 1,2-dioxygenase Alpha Subunit, Chain A, domain 1"/>
    <property type="match status" value="1"/>
</dbReference>
<comment type="similarity">
    <text evidence="15">Belongs to the cholesterol 7-desaturase family.</text>
</comment>
<evidence type="ECO:0000256" key="5">
    <source>
        <dbReference type="ARBA" id="ARBA00022714"/>
    </source>
</evidence>
<gene>
    <name evidence="22" type="ORF">RMCT_2472</name>
</gene>
<keyword evidence="6" id="KW-0479">Metal-binding</keyword>
<keyword evidence="11" id="KW-0411">Iron-sulfur</keyword>
<keyword evidence="13" id="KW-0443">Lipid metabolism</keyword>
<dbReference type="PANTHER" id="PTHR21266:SF32">
    <property type="entry name" value="CHOLESTEROL 7-DESATURASE NVD"/>
    <property type="match status" value="1"/>
</dbReference>
<evidence type="ECO:0000256" key="19">
    <source>
        <dbReference type="ARBA" id="ARBA00047853"/>
    </source>
</evidence>
<evidence type="ECO:0000256" key="10">
    <source>
        <dbReference type="ARBA" id="ARBA00023004"/>
    </source>
</evidence>
<reference evidence="23" key="2">
    <citation type="submission" date="2016-02" db="EMBL/GenBank/DDBJ databases">
        <title>Draft genome sequence of five rapidly growing Mycobacterium species.</title>
        <authorList>
            <person name="Katahira K."/>
            <person name="Gotou Y."/>
            <person name="Iida K."/>
            <person name="Ogura Y."/>
            <person name="Hayashi T."/>
        </authorList>
    </citation>
    <scope>NUCLEOTIDE SEQUENCE [LARGE SCALE GENOMIC DNA]</scope>
    <source>
        <strain evidence="23">JCM6362</strain>
    </source>
</reference>
<dbReference type="GO" id="GO:0004497">
    <property type="term" value="F:monooxygenase activity"/>
    <property type="evidence" value="ECO:0007669"/>
    <property type="project" value="UniProtKB-ARBA"/>
</dbReference>
<comment type="catalytic activity">
    <reaction evidence="19">
        <text>cholesterol + NADH + O2 + H(+) = 7-dehydrocholesterol + NAD(+) + 2 H2O</text>
        <dbReference type="Rhea" id="RHEA:51644"/>
        <dbReference type="ChEBI" id="CHEBI:15377"/>
        <dbReference type="ChEBI" id="CHEBI:15378"/>
        <dbReference type="ChEBI" id="CHEBI:15379"/>
        <dbReference type="ChEBI" id="CHEBI:16113"/>
        <dbReference type="ChEBI" id="CHEBI:17759"/>
        <dbReference type="ChEBI" id="CHEBI:57540"/>
        <dbReference type="ChEBI" id="CHEBI:57945"/>
        <dbReference type="EC" id="1.14.19.21"/>
    </reaction>
    <physiologicalReaction direction="left-to-right" evidence="19">
        <dbReference type="Rhea" id="RHEA:51645"/>
    </physiologicalReaction>
</comment>
<keyword evidence="12" id="KW-0472">Membrane</keyword>
<dbReference type="CDD" id="cd03469">
    <property type="entry name" value="Rieske_RO_Alpha_N"/>
    <property type="match status" value="1"/>
</dbReference>
<evidence type="ECO:0000256" key="11">
    <source>
        <dbReference type="ARBA" id="ARBA00023014"/>
    </source>
</evidence>
<comment type="caution">
    <text evidence="22">The sequence shown here is derived from an EMBL/GenBank/DDBJ whole genome shotgun (WGS) entry which is preliminary data.</text>
</comment>
<comment type="catalytic activity">
    <reaction evidence="20">
        <text>cholesterol + NADPH + O2 + H(+) = 7-dehydrocholesterol + NADP(+) + 2 H2O</text>
        <dbReference type="Rhea" id="RHEA:45024"/>
        <dbReference type="ChEBI" id="CHEBI:15377"/>
        <dbReference type="ChEBI" id="CHEBI:15378"/>
        <dbReference type="ChEBI" id="CHEBI:15379"/>
        <dbReference type="ChEBI" id="CHEBI:16113"/>
        <dbReference type="ChEBI" id="CHEBI:17759"/>
        <dbReference type="ChEBI" id="CHEBI:57783"/>
        <dbReference type="ChEBI" id="CHEBI:58349"/>
        <dbReference type="EC" id="1.14.19.21"/>
    </reaction>
    <physiologicalReaction direction="left-to-right" evidence="20">
        <dbReference type="Rhea" id="RHEA:45025"/>
    </physiologicalReaction>
</comment>
<dbReference type="EMBL" id="BCTB01000018">
    <property type="protein sequence ID" value="GAT15502.1"/>
    <property type="molecule type" value="Genomic_DNA"/>
</dbReference>
<comment type="subcellular location">
    <subcellularLocation>
        <location evidence="2">Membrane</location>
    </subcellularLocation>
</comment>
<dbReference type="Pfam" id="PF00355">
    <property type="entry name" value="Rieske"/>
    <property type="match status" value="1"/>
</dbReference>
<keyword evidence="5" id="KW-0001">2Fe-2S</keyword>
<keyword evidence="10" id="KW-0408">Iron</keyword>
<evidence type="ECO:0000256" key="8">
    <source>
        <dbReference type="ARBA" id="ARBA00022989"/>
    </source>
</evidence>
<comment type="cofactor">
    <cofactor evidence="1">
        <name>Fe cation</name>
        <dbReference type="ChEBI" id="CHEBI:24875"/>
    </cofactor>
</comment>
<dbReference type="PANTHER" id="PTHR21266">
    <property type="entry name" value="IRON-SULFUR DOMAIN CONTAINING PROTEIN"/>
    <property type="match status" value="1"/>
</dbReference>
<comment type="pathway">
    <text evidence="14">Steroid hormone biosynthesis; dafachronic acid biosynthesis.</text>
</comment>
<evidence type="ECO:0000256" key="9">
    <source>
        <dbReference type="ARBA" id="ARBA00023002"/>
    </source>
</evidence>
<dbReference type="GO" id="GO:0016020">
    <property type="term" value="C:membrane"/>
    <property type="evidence" value="ECO:0007669"/>
    <property type="project" value="UniProtKB-SubCell"/>
</dbReference>
<name>A0A100XF50_MYCTH</name>
<evidence type="ECO:0000256" key="13">
    <source>
        <dbReference type="ARBA" id="ARBA00023221"/>
    </source>
</evidence>
<dbReference type="Gene3D" id="2.102.10.10">
    <property type="entry name" value="Rieske [2Fe-2S] iron-sulphur domain"/>
    <property type="match status" value="1"/>
</dbReference>
<evidence type="ECO:0000256" key="17">
    <source>
        <dbReference type="ARBA" id="ARBA00030944"/>
    </source>
</evidence>
<dbReference type="SUPFAM" id="SSF55961">
    <property type="entry name" value="Bet v1-like"/>
    <property type="match status" value="1"/>
</dbReference>
<dbReference type="InterPro" id="IPR050584">
    <property type="entry name" value="Cholesterol_7-desaturase"/>
</dbReference>
<dbReference type="AlphaFoldDB" id="A0A100XF50"/>
<evidence type="ECO:0000256" key="18">
    <source>
        <dbReference type="ARBA" id="ARBA00046982"/>
    </source>
</evidence>
<dbReference type="GO" id="GO:0046872">
    <property type="term" value="F:metal ion binding"/>
    <property type="evidence" value="ECO:0007669"/>
    <property type="project" value="UniProtKB-KW"/>
</dbReference>
<dbReference type="OMA" id="GWFQVGW"/>
<evidence type="ECO:0000256" key="3">
    <source>
        <dbReference type="ARBA" id="ARBA00004972"/>
    </source>
</evidence>
<evidence type="ECO:0000256" key="1">
    <source>
        <dbReference type="ARBA" id="ARBA00001962"/>
    </source>
</evidence>
<organism evidence="22 23">
    <name type="scientific">Mycolicibacterium thermoresistibile</name>
    <name type="common">Mycobacterium thermoresistibile</name>
    <dbReference type="NCBI Taxonomy" id="1797"/>
    <lineage>
        <taxon>Bacteria</taxon>
        <taxon>Bacillati</taxon>
        <taxon>Actinomycetota</taxon>
        <taxon>Actinomycetes</taxon>
        <taxon>Mycobacteriales</taxon>
        <taxon>Mycobacteriaceae</taxon>
        <taxon>Mycolicibacterium</taxon>
    </lineage>
</organism>
<evidence type="ECO:0000256" key="6">
    <source>
        <dbReference type="ARBA" id="ARBA00022723"/>
    </source>
</evidence>
<evidence type="ECO:0000259" key="21">
    <source>
        <dbReference type="PROSITE" id="PS51296"/>
    </source>
</evidence>
<evidence type="ECO:0000256" key="2">
    <source>
        <dbReference type="ARBA" id="ARBA00004370"/>
    </source>
</evidence>
<evidence type="ECO:0000256" key="4">
    <source>
        <dbReference type="ARBA" id="ARBA00022692"/>
    </source>
</evidence>
<dbReference type="STRING" id="1797.RMCT_2472"/>
<dbReference type="GO" id="GO:0008203">
    <property type="term" value="P:cholesterol metabolic process"/>
    <property type="evidence" value="ECO:0007669"/>
    <property type="project" value="InterPro"/>
</dbReference>